<dbReference type="CTD" id="63915"/>
<dbReference type="RefSeq" id="XP_033790605.1">
    <property type="nucleotide sequence ID" value="XM_033934714.1"/>
</dbReference>
<accession>A0A6P8Q5R7</accession>
<proteinExistence type="inferred from homology"/>
<sequence>MSSRAVGSPLHSLRKRDTPVPAAVSAQLIIKDIGEIYSRLLDHRPIIQGEVRYFIKEFEEKRGLRELRVLEKLKSMVSETNNQTLPSCQEAMHNSLNQALQTLETANHKFCRLQQREQEETELSGNQLKTDEIKNKAQRELLMKELECCQAEVDNKQRKAMEHLKEQYTEMEKDLSKCVSF</sequence>
<organism evidence="6 7">
    <name type="scientific">Geotrypetes seraphini</name>
    <name type="common">Gaboon caecilian</name>
    <name type="synonym">Caecilia seraphini</name>
    <dbReference type="NCBI Taxonomy" id="260995"/>
    <lineage>
        <taxon>Eukaryota</taxon>
        <taxon>Metazoa</taxon>
        <taxon>Chordata</taxon>
        <taxon>Craniata</taxon>
        <taxon>Vertebrata</taxon>
        <taxon>Euteleostomi</taxon>
        <taxon>Amphibia</taxon>
        <taxon>Gymnophiona</taxon>
        <taxon>Geotrypetes</taxon>
    </lineage>
</organism>
<feature type="coiled-coil region" evidence="5">
    <location>
        <begin position="139"/>
        <end position="174"/>
    </location>
</feature>
<dbReference type="Proteomes" id="UP000515159">
    <property type="component" value="Chromosome 2"/>
</dbReference>
<keyword evidence="5" id="KW-0175">Coiled coil</keyword>
<evidence type="ECO:0000256" key="3">
    <source>
        <dbReference type="ARBA" id="ARBA00031992"/>
    </source>
</evidence>
<dbReference type="PIRSF" id="PIRSF037610">
    <property type="entry name" value="BLOC-1_complex_muted_subunit"/>
    <property type="match status" value="1"/>
</dbReference>
<evidence type="ECO:0000256" key="4">
    <source>
        <dbReference type="PIRNR" id="PIRNR037610"/>
    </source>
</evidence>
<dbReference type="GO" id="GO:0031083">
    <property type="term" value="C:BLOC-1 complex"/>
    <property type="evidence" value="ECO:0007669"/>
    <property type="project" value="InterPro"/>
</dbReference>
<comment type="similarity">
    <text evidence="1 4">Belongs to the BLOC1S5 family.</text>
</comment>
<dbReference type="InParanoid" id="A0A6P8Q5R7"/>
<evidence type="ECO:0000313" key="6">
    <source>
        <dbReference type="Proteomes" id="UP000515159"/>
    </source>
</evidence>
<dbReference type="KEGG" id="gsh:117355740"/>
<dbReference type="PANTHER" id="PTHR31784:SF2">
    <property type="entry name" value="BIOGENESIS OF LYSOSOME-RELATED ORGANELLES COMPLEX 1 SUBUNIT 5"/>
    <property type="match status" value="1"/>
</dbReference>
<reference evidence="7" key="1">
    <citation type="submission" date="2025-08" db="UniProtKB">
        <authorList>
            <consortium name="RefSeq"/>
        </authorList>
    </citation>
    <scope>IDENTIFICATION</scope>
</reference>
<keyword evidence="6" id="KW-1185">Reference proteome</keyword>
<comment type="function">
    <text evidence="4">Component of the BLOC-1 complex, a complex that is required for normal biogenesis of lysosome-related organelles (LRO).</text>
</comment>
<evidence type="ECO:0000313" key="7">
    <source>
        <dbReference type="RefSeq" id="XP_033790605.1"/>
    </source>
</evidence>
<dbReference type="PANTHER" id="PTHR31784">
    <property type="entry name" value="BIOGENESIS OF LYSOSOME-RELATED ORGANELLES COMPLEX 1 SUBUNIT 5"/>
    <property type="match status" value="1"/>
</dbReference>
<name>A0A6P8Q5R7_GEOSA</name>
<evidence type="ECO:0000256" key="1">
    <source>
        <dbReference type="ARBA" id="ARBA00010754"/>
    </source>
</evidence>
<evidence type="ECO:0000256" key="5">
    <source>
        <dbReference type="SAM" id="Coils"/>
    </source>
</evidence>
<dbReference type="FunCoup" id="A0A6P8Q5R7">
    <property type="interactions" value="860"/>
</dbReference>
<dbReference type="GO" id="GO:0030133">
    <property type="term" value="C:transport vesicle"/>
    <property type="evidence" value="ECO:0007669"/>
    <property type="project" value="InterPro"/>
</dbReference>
<gene>
    <name evidence="7" type="primary">BLOC1S5</name>
</gene>
<protein>
    <recommendedName>
        <fullName evidence="2 4">Biogenesis of lysosome-related organelles complex 1 subunit 5</fullName>
        <shortName evidence="4">BLOC-1 subunit 5</shortName>
    </recommendedName>
    <alternativeName>
        <fullName evidence="3 4">Protein Muted homolog</fullName>
    </alternativeName>
</protein>
<dbReference type="Pfam" id="PF14942">
    <property type="entry name" value="Muted"/>
    <property type="match status" value="1"/>
</dbReference>
<dbReference type="AlphaFoldDB" id="A0A6P8Q5R7"/>
<evidence type="ECO:0000256" key="2">
    <source>
        <dbReference type="ARBA" id="ARBA00019580"/>
    </source>
</evidence>
<dbReference type="InterPro" id="IPR017243">
    <property type="entry name" value="Bloc1s5"/>
</dbReference>
<dbReference type="GeneID" id="117355740"/>
<dbReference type="OrthoDB" id="18964at2759"/>